<gene>
    <name evidence="1" type="ORF">D9758_001767</name>
</gene>
<evidence type="ECO:0000313" key="2">
    <source>
        <dbReference type="Proteomes" id="UP000559256"/>
    </source>
</evidence>
<proteinExistence type="predicted"/>
<dbReference type="Proteomes" id="UP000559256">
    <property type="component" value="Unassembled WGS sequence"/>
</dbReference>
<sequence>MPVRSPSRSEHFLWMTSLLPTTPMPTPSPALAMSDLLHSHRLRHPSTDEVNHISFPNQRVVYFTTIFVAGYCFSDAYKECGQYFTPTTTRTTKPDPTRIELEEDTKNVTTMEGDGRALDILSSRVLSFDATYSLMLQYVI</sequence>
<protein>
    <submittedName>
        <fullName evidence="1">Uncharacterized protein</fullName>
    </submittedName>
</protein>
<evidence type="ECO:0000313" key="1">
    <source>
        <dbReference type="EMBL" id="KAF5372912.1"/>
    </source>
</evidence>
<dbReference type="AlphaFoldDB" id="A0A8H5GXP4"/>
<dbReference type="EMBL" id="JAACJM010000004">
    <property type="protein sequence ID" value="KAF5372912.1"/>
    <property type="molecule type" value="Genomic_DNA"/>
</dbReference>
<organism evidence="1 2">
    <name type="scientific">Tetrapyrgos nigripes</name>
    <dbReference type="NCBI Taxonomy" id="182062"/>
    <lineage>
        <taxon>Eukaryota</taxon>
        <taxon>Fungi</taxon>
        <taxon>Dikarya</taxon>
        <taxon>Basidiomycota</taxon>
        <taxon>Agaricomycotina</taxon>
        <taxon>Agaricomycetes</taxon>
        <taxon>Agaricomycetidae</taxon>
        <taxon>Agaricales</taxon>
        <taxon>Marasmiineae</taxon>
        <taxon>Marasmiaceae</taxon>
        <taxon>Tetrapyrgos</taxon>
    </lineage>
</organism>
<keyword evidence="2" id="KW-1185">Reference proteome</keyword>
<accession>A0A8H5GXP4</accession>
<name>A0A8H5GXP4_9AGAR</name>
<comment type="caution">
    <text evidence="1">The sequence shown here is derived from an EMBL/GenBank/DDBJ whole genome shotgun (WGS) entry which is preliminary data.</text>
</comment>
<reference evidence="1 2" key="1">
    <citation type="journal article" date="2020" name="ISME J.">
        <title>Uncovering the hidden diversity of litter-decomposition mechanisms in mushroom-forming fungi.</title>
        <authorList>
            <person name="Floudas D."/>
            <person name="Bentzer J."/>
            <person name="Ahren D."/>
            <person name="Johansson T."/>
            <person name="Persson P."/>
            <person name="Tunlid A."/>
        </authorList>
    </citation>
    <scope>NUCLEOTIDE SEQUENCE [LARGE SCALE GENOMIC DNA]</scope>
    <source>
        <strain evidence="1 2">CBS 291.85</strain>
    </source>
</reference>